<evidence type="ECO:0000256" key="1">
    <source>
        <dbReference type="SAM" id="SignalP"/>
    </source>
</evidence>
<dbReference type="PROSITE" id="PS51257">
    <property type="entry name" value="PROKAR_LIPOPROTEIN"/>
    <property type="match status" value="1"/>
</dbReference>
<reference evidence="3" key="1">
    <citation type="submission" date="2017-08" db="EMBL/GenBank/DDBJ databases">
        <authorList>
            <person name="Varghese N."/>
            <person name="Submissions S."/>
        </authorList>
    </citation>
    <scope>NUCLEOTIDE SEQUENCE [LARGE SCALE GENOMIC DNA]</scope>
    <source>
        <strain evidence="3">JC22</strain>
    </source>
</reference>
<name>A0A285RE49_9BACL</name>
<evidence type="ECO:0008006" key="4">
    <source>
        <dbReference type="Google" id="ProtNLM"/>
    </source>
</evidence>
<dbReference type="RefSeq" id="WP_097071777.1">
    <property type="nucleotide sequence ID" value="NZ_OBMQ01000001.1"/>
</dbReference>
<evidence type="ECO:0000313" key="2">
    <source>
        <dbReference type="EMBL" id="SOB90662.1"/>
    </source>
</evidence>
<feature type="chain" id="PRO_5039233923" description="Lipoprotein" evidence="1">
    <location>
        <begin position="20"/>
        <end position="132"/>
    </location>
</feature>
<accession>A0A285RE49</accession>
<organism evidence="2 3">
    <name type="scientific">Ureibacillus xyleni</name>
    <dbReference type="NCBI Taxonomy" id="614648"/>
    <lineage>
        <taxon>Bacteria</taxon>
        <taxon>Bacillati</taxon>
        <taxon>Bacillota</taxon>
        <taxon>Bacilli</taxon>
        <taxon>Bacillales</taxon>
        <taxon>Caryophanaceae</taxon>
        <taxon>Ureibacillus</taxon>
    </lineage>
</organism>
<feature type="signal peptide" evidence="1">
    <location>
        <begin position="1"/>
        <end position="19"/>
    </location>
</feature>
<dbReference type="Proteomes" id="UP000219636">
    <property type="component" value="Unassembled WGS sequence"/>
</dbReference>
<gene>
    <name evidence="2" type="ORF">SAMN05880501_101193</name>
</gene>
<dbReference type="EMBL" id="OBMQ01000001">
    <property type="protein sequence ID" value="SOB90662.1"/>
    <property type="molecule type" value="Genomic_DNA"/>
</dbReference>
<dbReference type="AlphaFoldDB" id="A0A285RE49"/>
<sequence length="132" mass="14993">MKKLVSITLILMLIALVTACSEDKGKEIPDEATKEKIDNIISVTQIIQEYEIITESTIKNVQVSKFNYDYEIINKSEYVVGHLELHKDVSKEDAKVLAEKLYSDFSTVDKTTPTVIKVYQNSKKILQIPEGK</sequence>
<evidence type="ECO:0000313" key="3">
    <source>
        <dbReference type="Proteomes" id="UP000219636"/>
    </source>
</evidence>
<keyword evidence="1" id="KW-0732">Signal</keyword>
<proteinExistence type="predicted"/>
<protein>
    <recommendedName>
        <fullName evidence="4">Lipoprotein</fullName>
    </recommendedName>
</protein>
<keyword evidence="3" id="KW-1185">Reference proteome</keyword>